<feature type="non-terminal residue" evidence="6">
    <location>
        <position position="1"/>
    </location>
</feature>
<evidence type="ECO:0000313" key="6">
    <source>
        <dbReference type="EMBL" id="KZS02115.1"/>
    </source>
</evidence>
<evidence type="ECO:0000256" key="3">
    <source>
        <dbReference type="ARBA" id="ARBA00022827"/>
    </source>
</evidence>
<keyword evidence="3 4" id="KW-0274">FAD</keyword>
<keyword evidence="2 4" id="KW-0285">Flavoprotein</keyword>
<dbReference type="PANTHER" id="PTHR11455">
    <property type="entry name" value="CRYPTOCHROME"/>
    <property type="match status" value="1"/>
</dbReference>
<dbReference type="PRINTS" id="PR00147">
    <property type="entry name" value="DNAPHOTLYASE"/>
</dbReference>
<dbReference type="GO" id="GO:0071949">
    <property type="term" value="F:FAD binding"/>
    <property type="evidence" value="ECO:0007669"/>
    <property type="project" value="TreeGrafter"/>
</dbReference>
<evidence type="ECO:0000259" key="5">
    <source>
        <dbReference type="Pfam" id="PF03441"/>
    </source>
</evidence>
<dbReference type="InterPro" id="IPR036134">
    <property type="entry name" value="Crypto/Photolyase_FAD-like_sf"/>
</dbReference>
<protein>
    <submittedName>
        <fullName evidence="6">Cryptochrome-1</fullName>
    </submittedName>
</protein>
<feature type="domain" description="Cryptochrome/DNA photolyase FAD-binding" evidence="5">
    <location>
        <begin position="1"/>
        <end position="95"/>
    </location>
</feature>
<dbReference type="EMBL" id="LRGB01005294">
    <property type="protein sequence ID" value="KZS02115.1"/>
    <property type="molecule type" value="Genomic_DNA"/>
</dbReference>
<evidence type="ECO:0000256" key="2">
    <source>
        <dbReference type="ARBA" id="ARBA00022630"/>
    </source>
</evidence>
<dbReference type="SUPFAM" id="SSF48173">
    <property type="entry name" value="Cryptochrome/photolyase FAD-binding domain"/>
    <property type="match status" value="1"/>
</dbReference>
<comment type="similarity">
    <text evidence="1">Belongs to the DNA photolyase class-1 family.</text>
</comment>
<sequence length="126" mass="14265">GKTGVPFVDANMRELLETGWMSNRGRQNVASFLVKDLHLDWRLGAEWFESLLLDHDVCSNYGNWNYVAGIGNDPRENRKFNMIKQSMDYDLEGNFGYVSVSDAGDPRSKLVCVSSIQSKSLLMNII</sequence>
<dbReference type="GO" id="GO:0000719">
    <property type="term" value="P:photoreactive repair"/>
    <property type="evidence" value="ECO:0007669"/>
    <property type="project" value="TreeGrafter"/>
</dbReference>
<dbReference type="Proteomes" id="UP000076858">
    <property type="component" value="Unassembled WGS sequence"/>
</dbReference>
<dbReference type="Gene3D" id="1.10.579.10">
    <property type="entry name" value="DNA Cyclobutane Dipyrimidine Photolyase, subunit A, domain 3"/>
    <property type="match status" value="1"/>
</dbReference>
<feature type="non-terminal residue" evidence="6">
    <location>
        <position position="126"/>
    </location>
</feature>
<accession>A0A164J947</accession>
<dbReference type="PANTHER" id="PTHR11455:SF22">
    <property type="entry name" value="CRYPTOCHROME DASH"/>
    <property type="match status" value="1"/>
</dbReference>
<feature type="binding site" evidence="4">
    <location>
        <begin position="54"/>
        <end position="56"/>
    </location>
    <ligand>
        <name>FAD</name>
        <dbReference type="ChEBI" id="CHEBI:57692"/>
    </ligand>
</feature>
<organism evidence="6 7">
    <name type="scientific">Daphnia magna</name>
    <dbReference type="NCBI Taxonomy" id="35525"/>
    <lineage>
        <taxon>Eukaryota</taxon>
        <taxon>Metazoa</taxon>
        <taxon>Ecdysozoa</taxon>
        <taxon>Arthropoda</taxon>
        <taxon>Crustacea</taxon>
        <taxon>Branchiopoda</taxon>
        <taxon>Diplostraca</taxon>
        <taxon>Cladocera</taxon>
        <taxon>Anomopoda</taxon>
        <taxon>Daphniidae</taxon>
        <taxon>Daphnia</taxon>
    </lineage>
</organism>
<gene>
    <name evidence="6" type="ORF">APZ42_000980</name>
</gene>
<keyword evidence="7" id="KW-1185">Reference proteome</keyword>
<dbReference type="GO" id="GO:0003904">
    <property type="term" value="F:deoxyribodipyrimidine photo-lyase activity"/>
    <property type="evidence" value="ECO:0007669"/>
    <property type="project" value="TreeGrafter"/>
</dbReference>
<dbReference type="AlphaFoldDB" id="A0A164J947"/>
<dbReference type="Pfam" id="PF03441">
    <property type="entry name" value="FAD_binding_7"/>
    <property type="match status" value="1"/>
</dbReference>
<comment type="cofactor">
    <cofactor evidence="4">
        <name>FAD</name>
        <dbReference type="ChEBI" id="CHEBI:57692"/>
    </cofactor>
    <text evidence="4">Binds 1 FAD per subunit.</text>
</comment>
<dbReference type="OrthoDB" id="435881at2759"/>
<reference evidence="6 7" key="1">
    <citation type="submission" date="2016-03" db="EMBL/GenBank/DDBJ databases">
        <title>EvidentialGene: Evidence-directed Construction of Genes on Genomes.</title>
        <authorList>
            <person name="Gilbert D.G."/>
            <person name="Choi J.-H."/>
            <person name="Mockaitis K."/>
            <person name="Colbourne J."/>
            <person name="Pfrender M."/>
        </authorList>
    </citation>
    <scope>NUCLEOTIDE SEQUENCE [LARGE SCALE GENOMIC DNA]</scope>
    <source>
        <strain evidence="6 7">Xinb3</strain>
        <tissue evidence="6">Complete organism</tissue>
    </source>
</reference>
<evidence type="ECO:0000313" key="7">
    <source>
        <dbReference type="Proteomes" id="UP000076858"/>
    </source>
</evidence>
<evidence type="ECO:0000256" key="1">
    <source>
        <dbReference type="ARBA" id="ARBA00005862"/>
    </source>
</evidence>
<proteinExistence type="inferred from homology"/>
<comment type="caution">
    <text evidence="6">The sequence shown here is derived from an EMBL/GenBank/DDBJ whole genome shotgun (WGS) entry which is preliminary data.</text>
</comment>
<dbReference type="InterPro" id="IPR002081">
    <property type="entry name" value="Cryptochrome/DNA_photolyase_1"/>
</dbReference>
<dbReference type="STRING" id="35525.A0A164J947"/>
<dbReference type="GO" id="GO:0003684">
    <property type="term" value="F:damaged DNA binding"/>
    <property type="evidence" value="ECO:0007669"/>
    <property type="project" value="TreeGrafter"/>
</dbReference>
<dbReference type="InterPro" id="IPR005101">
    <property type="entry name" value="Cryptochr/Photolyase_FAD-bd"/>
</dbReference>
<name>A0A164J947_9CRUS</name>
<evidence type="ECO:0000256" key="4">
    <source>
        <dbReference type="PIRSR" id="PIRSR602081-1"/>
    </source>
</evidence>